<feature type="signal peptide" evidence="1">
    <location>
        <begin position="1"/>
        <end position="31"/>
    </location>
</feature>
<dbReference type="RefSeq" id="WP_188452541.1">
    <property type="nucleotide sequence ID" value="NZ_BMFS01000009.1"/>
</dbReference>
<keyword evidence="3" id="KW-1185">Reference proteome</keyword>
<reference evidence="3" key="1">
    <citation type="journal article" date="2019" name="Int. J. Syst. Evol. Microbiol.">
        <title>The Global Catalogue of Microorganisms (GCM) 10K type strain sequencing project: providing services to taxonomists for standard genome sequencing and annotation.</title>
        <authorList>
            <consortium name="The Broad Institute Genomics Platform"/>
            <consortium name="The Broad Institute Genome Sequencing Center for Infectious Disease"/>
            <person name="Wu L."/>
            <person name="Ma J."/>
        </authorList>
    </citation>
    <scope>NUCLEOTIDE SEQUENCE [LARGE SCALE GENOMIC DNA]</scope>
    <source>
        <strain evidence="3">CGMCC 1.12766</strain>
    </source>
</reference>
<dbReference type="Proteomes" id="UP000648722">
    <property type="component" value="Unassembled WGS sequence"/>
</dbReference>
<sequence length="215" mass="23043">MAELSEKLVTSGLRVLAPLFAISLAASLAVAASGAASAQRGDNYVLQLDERTVSALAERAGEAGITAADFSRWFGANARMGVEQAAPRPPAPAQLHVLVADASGRIAGRASVRAEVSERGDVRLNQRELERAVTQAFPGDMFFPTDTFHKHNPDVDFFPTDTFITSARELDQVAVSFGQRARREGYALFITLTPDDERFDPPVNPGAVAVAGRFD</sequence>
<evidence type="ECO:0000256" key="1">
    <source>
        <dbReference type="SAM" id="SignalP"/>
    </source>
</evidence>
<accession>A0ABQ1XVZ6</accession>
<dbReference type="EMBL" id="BMFS01000009">
    <property type="protein sequence ID" value="GGH04356.1"/>
    <property type="molecule type" value="Genomic_DNA"/>
</dbReference>
<feature type="chain" id="PRO_5045629361" evidence="1">
    <location>
        <begin position="32"/>
        <end position="215"/>
    </location>
</feature>
<gene>
    <name evidence="2" type="ORF">GCM10007420_21060</name>
</gene>
<proteinExistence type="predicted"/>
<evidence type="ECO:0000313" key="2">
    <source>
        <dbReference type="EMBL" id="GGH04356.1"/>
    </source>
</evidence>
<keyword evidence="1" id="KW-0732">Signal</keyword>
<protein>
    <submittedName>
        <fullName evidence="2">Uncharacterized protein</fullName>
    </submittedName>
</protein>
<organism evidence="2 3">
    <name type="scientific">Glycocaulis albus</name>
    <dbReference type="NCBI Taxonomy" id="1382801"/>
    <lineage>
        <taxon>Bacteria</taxon>
        <taxon>Pseudomonadati</taxon>
        <taxon>Pseudomonadota</taxon>
        <taxon>Alphaproteobacteria</taxon>
        <taxon>Maricaulales</taxon>
        <taxon>Maricaulaceae</taxon>
        <taxon>Glycocaulis</taxon>
    </lineage>
</organism>
<evidence type="ECO:0000313" key="3">
    <source>
        <dbReference type="Proteomes" id="UP000648722"/>
    </source>
</evidence>
<comment type="caution">
    <text evidence="2">The sequence shown here is derived from an EMBL/GenBank/DDBJ whole genome shotgun (WGS) entry which is preliminary data.</text>
</comment>
<name>A0ABQ1XVZ6_9PROT</name>